<protein>
    <submittedName>
        <fullName evidence="6">LysR family transcriptional regulator</fullName>
    </submittedName>
</protein>
<dbReference type="PANTHER" id="PTHR30126:SF40">
    <property type="entry name" value="HTH-TYPE TRANSCRIPTIONAL REGULATOR GLTR"/>
    <property type="match status" value="1"/>
</dbReference>
<keyword evidence="2" id="KW-0805">Transcription regulation</keyword>
<dbReference type="Gene3D" id="1.10.10.10">
    <property type="entry name" value="Winged helix-like DNA-binding domain superfamily/Winged helix DNA-binding domain"/>
    <property type="match status" value="1"/>
</dbReference>
<dbReference type="EMBL" id="PPWZ01000039">
    <property type="protein sequence ID" value="POH36876.1"/>
    <property type="molecule type" value="Genomic_DNA"/>
</dbReference>
<reference evidence="6" key="1">
    <citation type="submission" date="2018-01" db="EMBL/GenBank/DDBJ databases">
        <title>Genome sequnecing of Lactobacillus formosensis KACC 18721.</title>
        <authorList>
            <person name="Kim S.-J."/>
            <person name="Heo J."/>
        </authorList>
    </citation>
    <scope>NUCLEOTIDE SEQUENCE</scope>
    <source>
        <strain evidence="6">KACC 18721</strain>
    </source>
</reference>
<evidence type="ECO:0000256" key="1">
    <source>
        <dbReference type="ARBA" id="ARBA00009437"/>
    </source>
</evidence>
<dbReference type="GO" id="GO:0000976">
    <property type="term" value="F:transcription cis-regulatory region binding"/>
    <property type="evidence" value="ECO:0007669"/>
    <property type="project" value="TreeGrafter"/>
</dbReference>
<comment type="caution">
    <text evidence="6">The sequence shown here is derived from an EMBL/GenBank/DDBJ whole genome shotgun (WGS) entry which is preliminary data.</text>
</comment>
<evidence type="ECO:0000259" key="5">
    <source>
        <dbReference type="PROSITE" id="PS50931"/>
    </source>
</evidence>
<dbReference type="Gene3D" id="3.40.190.290">
    <property type="match status" value="1"/>
</dbReference>
<dbReference type="InterPro" id="IPR036390">
    <property type="entry name" value="WH_DNA-bd_sf"/>
</dbReference>
<gene>
    <name evidence="6" type="ORF">C2R26_05995</name>
</gene>
<dbReference type="Pfam" id="PF03466">
    <property type="entry name" value="LysR_substrate"/>
    <property type="match status" value="1"/>
</dbReference>
<accession>A0A2P4R6Q7</accession>
<feature type="domain" description="HTH lysR-type" evidence="5">
    <location>
        <begin position="1"/>
        <end position="60"/>
    </location>
</feature>
<dbReference type="InterPro" id="IPR000847">
    <property type="entry name" value="LysR_HTH_N"/>
</dbReference>
<dbReference type="SUPFAM" id="SSF46785">
    <property type="entry name" value="Winged helix' DNA-binding domain"/>
    <property type="match status" value="1"/>
</dbReference>
<evidence type="ECO:0000256" key="2">
    <source>
        <dbReference type="ARBA" id="ARBA00023015"/>
    </source>
</evidence>
<organism evidence="6">
    <name type="scientific">Companilactobacillus formosensis</name>
    <dbReference type="NCBI Taxonomy" id="1617889"/>
    <lineage>
        <taxon>Bacteria</taxon>
        <taxon>Bacillati</taxon>
        <taxon>Bacillota</taxon>
        <taxon>Bacilli</taxon>
        <taxon>Lactobacillales</taxon>
        <taxon>Lactobacillaceae</taxon>
        <taxon>Companilactobacillus</taxon>
    </lineage>
</organism>
<name>A0A2P4R6Q7_9LACO</name>
<comment type="similarity">
    <text evidence="1">Belongs to the LysR transcriptional regulatory family.</text>
</comment>
<evidence type="ECO:0000313" key="6">
    <source>
        <dbReference type="EMBL" id="POH36876.1"/>
    </source>
</evidence>
<sequence length="289" mass="33329">MNLKDYQYFKKLSELKNFSETANFFGVSQPTITYSLKRLEESYGISLVERKSFANSLTLTYAGKQVLQHVNRILLEDHLITDDIARIKREKVIMGWPPIITNYLIPKVFDRLRDADLLNAIMPVPDSSSQLLAKLKRGDIDLSLLGTTMMPQEDQLEYQLIKEHHFKFIASDKRDVSQIHSIADLFNEDFISLDEGSVHNLVLERLIEHYNVYPHTLFQTSDYKLMLNLVKADKGVSFVTETAIQGISGIQEIKLDTVQLPSFYILFIYRHSMVGNETLAKLIHIFKNI</sequence>
<keyword evidence="4" id="KW-0804">Transcription</keyword>
<dbReference type="PROSITE" id="PS50931">
    <property type="entry name" value="HTH_LYSR"/>
    <property type="match status" value="1"/>
</dbReference>
<proteinExistence type="inferred from homology"/>
<evidence type="ECO:0000256" key="4">
    <source>
        <dbReference type="ARBA" id="ARBA00023163"/>
    </source>
</evidence>
<dbReference type="SUPFAM" id="SSF53850">
    <property type="entry name" value="Periplasmic binding protein-like II"/>
    <property type="match status" value="1"/>
</dbReference>
<dbReference type="Pfam" id="PF00126">
    <property type="entry name" value="HTH_1"/>
    <property type="match status" value="1"/>
</dbReference>
<dbReference type="AlphaFoldDB" id="A0A2P4R6Q7"/>
<dbReference type="InterPro" id="IPR005119">
    <property type="entry name" value="LysR_subst-bd"/>
</dbReference>
<dbReference type="PANTHER" id="PTHR30126">
    <property type="entry name" value="HTH-TYPE TRANSCRIPTIONAL REGULATOR"/>
    <property type="match status" value="1"/>
</dbReference>
<dbReference type="InterPro" id="IPR036388">
    <property type="entry name" value="WH-like_DNA-bd_sf"/>
</dbReference>
<evidence type="ECO:0000256" key="3">
    <source>
        <dbReference type="ARBA" id="ARBA00023125"/>
    </source>
</evidence>
<keyword evidence="3" id="KW-0238">DNA-binding</keyword>
<dbReference type="GO" id="GO:0003700">
    <property type="term" value="F:DNA-binding transcription factor activity"/>
    <property type="evidence" value="ECO:0007669"/>
    <property type="project" value="InterPro"/>
</dbReference>